<sequence length="236" mass="25725">MDDLSPPFDHTSCHPGVANSGTVSNCEITDCEHIFLCILSWLMVGTVPPNSDSAGDLSPVCQYSSGICLTEQLKVLYLFLSAASSQNYLNEFLENGGFLCLQELCVLPNAKEIDKYWALRVLSCIANGGTGFKETICECYGIRSVAQCMATSCSEQTQAAARDLLEQLAEGNPRFRDHVYKALVAVLLCDSPKAQQFALQSIRILQTGNPVANRALIDLICRILESLYFPVQAAGE</sequence>
<dbReference type="WBParaSite" id="HDID_0000352601-mRNA-1">
    <property type="protein sequence ID" value="HDID_0000352601-mRNA-1"/>
    <property type="gene ID" value="HDID_0000352601"/>
</dbReference>
<reference evidence="3" key="1">
    <citation type="submission" date="2016-04" db="UniProtKB">
        <authorList>
            <consortium name="WormBaseParasite"/>
        </authorList>
    </citation>
    <scope>IDENTIFICATION</scope>
</reference>
<dbReference type="SUPFAM" id="SSF48371">
    <property type="entry name" value="ARM repeat"/>
    <property type="match status" value="1"/>
</dbReference>
<name>A0A158QDR2_HYMDI</name>
<dbReference type="InterPro" id="IPR016024">
    <property type="entry name" value="ARM-type_fold"/>
</dbReference>
<dbReference type="Gene3D" id="1.25.10.10">
    <property type="entry name" value="Leucine-rich Repeat Variant"/>
    <property type="match status" value="1"/>
</dbReference>
<dbReference type="InterPro" id="IPR011989">
    <property type="entry name" value="ARM-like"/>
</dbReference>
<dbReference type="AlphaFoldDB" id="A0A158QDR2"/>
<gene>
    <name evidence="1" type="ORF">HDID_LOCUS3524</name>
</gene>
<evidence type="ECO:0000313" key="1">
    <source>
        <dbReference type="EMBL" id="VDL34359.1"/>
    </source>
</evidence>
<dbReference type="Proteomes" id="UP000274504">
    <property type="component" value="Unassembled WGS sequence"/>
</dbReference>
<dbReference type="InterPro" id="IPR041090">
    <property type="entry name" value="DUF5578"/>
</dbReference>
<reference evidence="1 2" key="2">
    <citation type="submission" date="2018-11" db="EMBL/GenBank/DDBJ databases">
        <authorList>
            <consortium name="Pathogen Informatics"/>
        </authorList>
    </citation>
    <scope>NUCLEOTIDE SEQUENCE [LARGE SCALE GENOMIC DNA]</scope>
</reference>
<dbReference type="Pfam" id="PF17741">
    <property type="entry name" value="DUF5578"/>
    <property type="match status" value="1"/>
</dbReference>
<evidence type="ECO:0000313" key="2">
    <source>
        <dbReference type="Proteomes" id="UP000274504"/>
    </source>
</evidence>
<dbReference type="PANTHER" id="PTHR34258">
    <property type="entry name" value="ARMADILLO-LIKE HELICAL DOMAIN CONTAINING PROTEIN 1"/>
    <property type="match status" value="1"/>
</dbReference>
<protein>
    <submittedName>
        <fullName evidence="3">Telomere repeat binding bouquet formation protein 1</fullName>
    </submittedName>
</protein>
<organism evidence="3">
    <name type="scientific">Hymenolepis diminuta</name>
    <name type="common">Rat tapeworm</name>
    <dbReference type="NCBI Taxonomy" id="6216"/>
    <lineage>
        <taxon>Eukaryota</taxon>
        <taxon>Metazoa</taxon>
        <taxon>Spiralia</taxon>
        <taxon>Lophotrochozoa</taxon>
        <taxon>Platyhelminthes</taxon>
        <taxon>Cestoda</taxon>
        <taxon>Eucestoda</taxon>
        <taxon>Cyclophyllidea</taxon>
        <taxon>Hymenolepididae</taxon>
        <taxon>Hymenolepis</taxon>
    </lineage>
</organism>
<dbReference type="OrthoDB" id="278163at2759"/>
<evidence type="ECO:0000313" key="3">
    <source>
        <dbReference type="WBParaSite" id="HDID_0000352601-mRNA-1"/>
    </source>
</evidence>
<dbReference type="EMBL" id="UYSG01001090">
    <property type="protein sequence ID" value="VDL34359.1"/>
    <property type="molecule type" value="Genomic_DNA"/>
</dbReference>
<proteinExistence type="predicted"/>
<dbReference type="PANTHER" id="PTHR34258:SF1">
    <property type="entry name" value="ARMADILLO-LIKE HELICAL DOMAIN CONTAINING PROTEIN 1"/>
    <property type="match status" value="1"/>
</dbReference>
<accession>A0A158QDR2</accession>